<keyword evidence="3" id="KW-0378">Hydrolase</keyword>
<dbReference type="RefSeq" id="WP_079573726.1">
    <property type="nucleotide sequence ID" value="NZ_FUZQ01000003.1"/>
</dbReference>
<dbReference type="STRING" id="526729.SAMN04324258_1852"/>
<dbReference type="Proteomes" id="UP000189777">
    <property type="component" value="Unassembled WGS sequence"/>
</dbReference>
<evidence type="ECO:0000313" key="4">
    <source>
        <dbReference type="Proteomes" id="UP000189777"/>
    </source>
</evidence>
<dbReference type="OrthoDB" id="9780932at2"/>
<name>A0A1T5K5J3_9MICO</name>
<feature type="transmembrane region" description="Helical" evidence="1">
    <location>
        <begin position="71"/>
        <end position="90"/>
    </location>
</feature>
<feature type="transmembrane region" description="Helical" evidence="1">
    <location>
        <begin position="12"/>
        <end position="33"/>
    </location>
</feature>
<dbReference type="Pfam" id="PF12695">
    <property type="entry name" value="Abhydrolase_5"/>
    <property type="match status" value="1"/>
</dbReference>
<sequence length="313" mass="31854">MITPTWLRAATLVVAAAALVVVAWACATAWGAVVHCHPAYAVLLVLTLAGAVVAGVRTLRRRPARPGWRRVLRVVLLVLGAAWVVLLAWLRPFGAVEPALAAMRSDDAVTVTEGAARYVLAPADGGDGTAVFFQPGARVDARAYAAVLRPLAEAGHTVVVAKQPLGIAFLAMGAFDDARDAMPGTERWVVGGHSLGGTVAAMEADAADGDAAAPAAGLLLFASYPASDMSGTLTAAVASVSASEDGLATPAKIDASRADLPADTSFTVVEGGVHAFFGDYGPQPGDGTPTISHDDAREQISAAAVAFVDGLAR</sequence>
<keyword evidence="1" id="KW-0472">Membrane</keyword>
<reference evidence="3 4" key="1">
    <citation type="submission" date="2017-02" db="EMBL/GenBank/DDBJ databases">
        <authorList>
            <person name="Peterson S.W."/>
        </authorList>
    </citation>
    <scope>NUCLEOTIDE SEQUENCE [LARGE SCALE GENOMIC DNA]</scope>
    <source>
        <strain evidence="3 4">DSM 21481</strain>
    </source>
</reference>
<dbReference type="AlphaFoldDB" id="A0A1T5K5J3"/>
<evidence type="ECO:0000313" key="3">
    <source>
        <dbReference type="EMBL" id="SKC59022.1"/>
    </source>
</evidence>
<keyword evidence="1" id="KW-0812">Transmembrane</keyword>
<keyword evidence="4" id="KW-1185">Reference proteome</keyword>
<feature type="domain" description="Alpha/beta hydrolase fold-5" evidence="2">
    <location>
        <begin position="131"/>
        <end position="296"/>
    </location>
</feature>
<dbReference type="Gene3D" id="3.40.50.1820">
    <property type="entry name" value="alpha/beta hydrolase"/>
    <property type="match status" value="1"/>
</dbReference>
<feature type="transmembrane region" description="Helical" evidence="1">
    <location>
        <begin position="39"/>
        <end position="59"/>
    </location>
</feature>
<gene>
    <name evidence="3" type="ORF">SAMN04324258_1852</name>
</gene>
<proteinExistence type="predicted"/>
<dbReference type="GO" id="GO:0016787">
    <property type="term" value="F:hydrolase activity"/>
    <property type="evidence" value="ECO:0007669"/>
    <property type="project" value="UniProtKB-KW"/>
</dbReference>
<protein>
    <submittedName>
        <fullName evidence="3">Alpha/beta hydrolase family protein</fullName>
    </submittedName>
</protein>
<accession>A0A1T5K5J3</accession>
<organism evidence="3 4">
    <name type="scientific">Krasilnikoviella flava</name>
    <dbReference type="NCBI Taxonomy" id="526729"/>
    <lineage>
        <taxon>Bacteria</taxon>
        <taxon>Bacillati</taxon>
        <taxon>Actinomycetota</taxon>
        <taxon>Actinomycetes</taxon>
        <taxon>Micrococcales</taxon>
        <taxon>Promicromonosporaceae</taxon>
        <taxon>Krasilnikoviella</taxon>
    </lineage>
</organism>
<keyword evidence="1" id="KW-1133">Transmembrane helix</keyword>
<dbReference type="InterPro" id="IPR029058">
    <property type="entry name" value="AB_hydrolase_fold"/>
</dbReference>
<dbReference type="EMBL" id="FUZQ01000003">
    <property type="protein sequence ID" value="SKC59022.1"/>
    <property type="molecule type" value="Genomic_DNA"/>
</dbReference>
<evidence type="ECO:0000256" key="1">
    <source>
        <dbReference type="SAM" id="Phobius"/>
    </source>
</evidence>
<dbReference type="InterPro" id="IPR029059">
    <property type="entry name" value="AB_hydrolase_5"/>
</dbReference>
<dbReference type="SUPFAM" id="SSF53474">
    <property type="entry name" value="alpha/beta-Hydrolases"/>
    <property type="match status" value="1"/>
</dbReference>
<evidence type="ECO:0000259" key="2">
    <source>
        <dbReference type="Pfam" id="PF12695"/>
    </source>
</evidence>